<comment type="caution">
    <text evidence="2">The sequence shown here is derived from an EMBL/GenBank/DDBJ whole genome shotgun (WGS) entry which is preliminary data.</text>
</comment>
<feature type="transmembrane region" description="Helical" evidence="1">
    <location>
        <begin position="209"/>
        <end position="237"/>
    </location>
</feature>
<evidence type="ECO:0000313" key="2">
    <source>
        <dbReference type="EMBL" id="KNZ54283.1"/>
    </source>
</evidence>
<evidence type="ECO:0000313" key="3">
    <source>
        <dbReference type="Proteomes" id="UP000037035"/>
    </source>
</evidence>
<feature type="transmembrane region" description="Helical" evidence="1">
    <location>
        <begin position="267"/>
        <end position="289"/>
    </location>
</feature>
<keyword evidence="1" id="KW-0812">Transmembrane</keyword>
<proteinExistence type="predicted"/>
<organism evidence="2 3">
    <name type="scientific">Puccinia sorghi</name>
    <dbReference type="NCBI Taxonomy" id="27349"/>
    <lineage>
        <taxon>Eukaryota</taxon>
        <taxon>Fungi</taxon>
        <taxon>Dikarya</taxon>
        <taxon>Basidiomycota</taxon>
        <taxon>Pucciniomycotina</taxon>
        <taxon>Pucciniomycetes</taxon>
        <taxon>Pucciniales</taxon>
        <taxon>Pucciniaceae</taxon>
        <taxon>Puccinia</taxon>
    </lineage>
</organism>
<protein>
    <submittedName>
        <fullName evidence="2">Uncharacterized protein</fullName>
    </submittedName>
</protein>
<name>A0A0L6V0G3_9BASI</name>
<reference evidence="2 3" key="1">
    <citation type="submission" date="2015-08" db="EMBL/GenBank/DDBJ databases">
        <title>Next Generation Sequencing and Analysis of the Genome of Puccinia sorghi L Schw, the Causal Agent of Maize Common Rust.</title>
        <authorList>
            <person name="Rochi L."/>
            <person name="Burguener G."/>
            <person name="Darino M."/>
            <person name="Turjanski A."/>
            <person name="Kreff E."/>
            <person name="Dieguez M.J."/>
            <person name="Sacco F."/>
        </authorList>
    </citation>
    <scope>NUCLEOTIDE SEQUENCE [LARGE SCALE GENOMIC DNA]</scope>
    <source>
        <strain evidence="2 3">RO10H11247</strain>
    </source>
</reference>
<keyword evidence="3" id="KW-1185">Reference proteome</keyword>
<keyword evidence="1" id="KW-1133">Transmembrane helix</keyword>
<feature type="transmembrane region" description="Helical" evidence="1">
    <location>
        <begin position="175"/>
        <end position="197"/>
    </location>
</feature>
<dbReference type="Proteomes" id="UP000037035">
    <property type="component" value="Unassembled WGS sequence"/>
</dbReference>
<keyword evidence="1" id="KW-0472">Membrane</keyword>
<sequence>MSLVICHTYFLPEMEELVGGKAKIDVFLSNIAQTGKRRYRYNGLLNDNESLIKYSRDMRMKLFHQEEYIIIFEIRITICKEMKKIYSKITRGIFLGIVLKPPWWIRVLISIIKLKPQRLVNLFNQKLKSYYVYFSYYYRIERKKESKGKLGKLVNLIIQRIGLRSEIKLMLESKFIILCISPLYAMVPLLEYCLPFIDQHSSDSSPPTSLITFNIFSSLLLLSSSSLPVFSCLSIIISHNYFKLSKLCLVRPLNPNINLEIKKLNHLIFQSSFVLQSFLVIPVYTFIHTPESQNVFLFLFSLFFLLFHISDSSFVLISSWLEIIIKYQIERSFIPLMGCSSKIFQGLTRDPPIAVVQPTGRRPTESGSEAQVIPGYTLAAWLNPHWNSRNSTFTILWDK</sequence>
<gene>
    <name evidence="2" type="ORF">VP01_2988g1</name>
</gene>
<dbReference type="AlphaFoldDB" id="A0A0L6V0G3"/>
<dbReference type="EMBL" id="LAVV01007932">
    <property type="protein sequence ID" value="KNZ54283.1"/>
    <property type="molecule type" value="Genomic_DNA"/>
</dbReference>
<accession>A0A0L6V0G3</accession>
<feature type="transmembrane region" description="Helical" evidence="1">
    <location>
        <begin position="295"/>
        <end position="321"/>
    </location>
</feature>
<dbReference type="VEuPathDB" id="FungiDB:VP01_2988g1"/>
<evidence type="ECO:0000256" key="1">
    <source>
        <dbReference type="SAM" id="Phobius"/>
    </source>
</evidence>